<feature type="transmembrane region" description="Helical" evidence="1">
    <location>
        <begin position="314"/>
        <end position="335"/>
    </location>
</feature>
<feature type="transmembrane region" description="Helical" evidence="1">
    <location>
        <begin position="536"/>
        <end position="559"/>
    </location>
</feature>
<evidence type="ECO:0000256" key="1">
    <source>
        <dbReference type="SAM" id="Phobius"/>
    </source>
</evidence>
<keyword evidence="1" id="KW-1133">Transmembrane helix</keyword>
<organism evidence="2 3">
    <name type="scientific">Nonomuraea spiralis</name>
    <dbReference type="NCBI Taxonomy" id="46182"/>
    <lineage>
        <taxon>Bacteria</taxon>
        <taxon>Bacillati</taxon>
        <taxon>Actinomycetota</taxon>
        <taxon>Actinomycetes</taxon>
        <taxon>Streptosporangiales</taxon>
        <taxon>Streptosporangiaceae</taxon>
        <taxon>Nonomuraea</taxon>
    </lineage>
</organism>
<name>A0ABV5I506_9ACTN</name>
<feature type="transmembrane region" description="Helical" evidence="1">
    <location>
        <begin position="441"/>
        <end position="463"/>
    </location>
</feature>
<dbReference type="Proteomes" id="UP001589647">
    <property type="component" value="Unassembled WGS sequence"/>
</dbReference>
<evidence type="ECO:0000313" key="3">
    <source>
        <dbReference type="Proteomes" id="UP001589647"/>
    </source>
</evidence>
<sequence>MDGFLDATVEGVTELRVHGVSGTPPADILNHPHPWQVTGDGTTGFYRRWWPAGQPAGEHVDVPGVRHREAYAWGGLTSGGRTIALWLLLSPFSLANLAYFMLPRPEGACAEGARLESARRLRHAVEAALRLFALLLTGTLVGAVTRCTVDLVGWQCTAPGRACTLDPAPAWLRWMGALWPSADSPRLAVASLVPLVVVLLLWAAARRTWERDEQTAMPRDGVARPDLLLARPRLWQGGAPVGRLRAAHVGFSVASIGVAVSMPFAGSAAGLALSLVNGVPAVAAMVLVLLPGTARRADPGAPERGGRLLDRACVLVRLLALLAYAGTFAAALAGIPPGPAASARHTAAPGAGSVPFALTVVLAVLILAGTWRLARLDRTGEPRAMGGVAGWFVLMAATGAANALALGVTFWTASFLGVPDSPESLAHGEAVGRRLFLDDSVWWTAALIPVLAVGLGCAAAVLLRIRRAYAATLRDGLEGPYGGRANGCAVADTWALASLTDRAGPALGLVTWIGLAGFAAVTVINLSRLLPPKGGVAGLLATVGAWALTTVVVGLVLLGRRTFGDSRLRRTIGILWDICTFWPRAIHPLAPPCYTERVIPELVGRLDTLTHGERDRVVLSGHSQGSVLAAALVLQLRPEVAGRVGLLTHGSPLRRLYAAFFPAYFGRAGLAAVRATVTWINLYRLSDPVGGPVFGRTDPFAPPAPAGSVDRFCWDPARPGPHEPLPRTRWHSDYWLESSYDDALAALLPPEGHPASQARPDGG</sequence>
<dbReference type="InterPro" id="IPR029058">
    <property type="entry name" value="AB_hydrolase_fold"/>
</dbReference>
<feature type="transmembrane region" description="Helical" evidence="1">
    <location>
        <begin position="187"/>
        <end position="205"/>
    </location>
</feature>
<dbReference type="RefSeq" id="WP_189645333.1">
    <property type="nucleotide sequence ID" value="NZ_BMRC01000001.1"/>
</dbReference>
<comment type="caution">
    <text evidence="2">The sequence shown here is derived from an EMBL/GenBank/DDBJ whole genome shotgun (WGS) entry which is preliminary data.</text>
</comment>
<accession>A0ABV5I506</accession>
<keyword evidence="1" id="KW-0472">Membrane</keyword>
<reference evidence="2 3" key="1">
    <citation type="submission" date="2024-09" db="EMBL/GenBank/DDBJ databases">
        <authorList>
            <person name="Sun Q."/>
            <person name="Mori K."/>
        </authorList>
    </citation>
    <scope>NUCLEOTIDE SEQUENCE [LARGE SCALE GENOMIC DNA]</scope>
    <source>
        <strain evidence="2 3">CCM 3426</strain>
    </source>
</reference>
<feature type="transmembrane region" description="Helical" evidence="1">
    <location>
        <begin position="83"/>
        <end position="102"/>
    </location>
</feature>
<feature type="transmembrane region" description="Helical" evidence="1">
    <location>
        <begin position="355"/>
        <end position="374"/>
    </location>
</feature>
<keyword evidence="3" id="KW-1185">Reference proteome</keyword>
<evidence type="ECO:0000313" key="2">
    <source>
        <dbReference type="EMBL" id="MFB9199616.1"/>
    </source>
</evidence>
<feature type="transmembrane region" description="Helical" evidence="1">
    <location>
        <begin position="271"/>
        <end position="293"/>
    </location>
</feature>
<proteinExistence type="predicted"/>
<feature type="transmembrane region" description="Helical" evidence="1">
    <location>
        <begin position="123"/>
        <end position="144"/>
    </location>
</feature>
<evidence type="ECO:0008006" key="4">
    <source>
        <dbReference type="Google" id="ProtNLM"/>
    </source>
</evidence>
<dbReference type="EMBL" id="JBHMEI010000001">
    <property type="protein sequence ID" value="MFB9199616.1"/>
    <property type="molecule type" value="Genomic_DNA"/>
</dbReference>
<protein>
    <recommendedName>
        <fullName evidence="4">Integral membrane protein</fullName>
    </recommendedName>
</protein>
<feature type="transmembrane region" description="Helical" evidence="1">
    <location>
        <begin position="506"/>
        <end position="524"/>
    </location>
</feature>
<gene>
    <name evidence="2" type="ORF">ACFFV7_00315</name>
</gene>
<feature type="transmembrane region" description="Helical" evidence="1">
    <location>
        <begin position="246"/>
        <end position="265"/>
    </location>
</feature>
<keyword evidence="1" id="KW-0812">Transmembrane</keyword>
<feature type="transmembrane region" description="Helical" evidence="1">
    <location>
        <begin position="386"/>
        <end position="411"/>
    </location>
</feature>
<dbReference type="SUPFAM" id="SSF53474">
    <property type="entry name" value="alpha/beta-Hydrolases"/>
    <property type="match status" value="2"/>
</dbReference>